<proteinExistence type="predicted"/>
<reference evidence="3" key="2">
    <citation type="submission" date="2020-09" db="EMBL/GenBank/DDBJ databases">
        <authorList>
            <person name="Sun Q."/>
            <person name="Zhou Y."/>
        </authorList>
    </citation>
    <scope>NUCLEOTIDE SEQUENCE</scope>
    <source>
        <strain evidence="3">CGMCC 4.7368</strain>
    </source>
</reference>
<dbReference type="SUPFAM" id="SSF51679">
    <property type="entry name" value="Bacterial luciferase-like"/>
    <property type="match status" value="1"/>
</dbReference>
<reference evidence="3" key="1">
    <citation type="journal article" date="2014" name="Int. J. Syst. Evol. Microbiol.">
        <title>Complete genome sequence of Corynebacterium casei LMG S-19264T (=DSM 44701T), isolated from a smear-ripened cheese.</title>
        <authorList>
            <consortium name="US DOE Joint Genome Institute (JGI-PGF)"/>
            <person name="Walter F."/>
            <person name="Albersmeier A."/>
            <person name="Kalinowski J."/>
            <person name="Ruckert C."/>
        </authorList>
    </citation>
    <scope>NUCLEOTIDE SEQUENCE</scope>
    <source>
        <strain evidence="3">CGMCC 4.7368</strain>
    </source>
</reference>
<evidence type="ECO:0000256" key="1">
    <source>
        <dbReference type="ARBA" id="ARBA00023002"/>
    </source>
</evidence>
<gene>
    <name evidence="3" type="ORF">GCM10012289_20980</name>
</gene>
<dbReference type="EMBL" id="BMNH01000004">
    <property type="protein sequence ID" value="GGO66593.1"/>
    <property type="molecule type" value="Genomic_DNA"/>
</dbReference>
<dbReference type="Pfam" id="PF00296">
    <property type="entry name" value="Bac_luciferase"/>
    <property type="match status" value="1"/>
</dbReference>
<evidence type="ECO:0000313" key="3">
    <source>
        <dbReference type="EMBL" id="GGO66593.1"/>
    </source>
</evidence>
<accession>A0A918DHJ6</accession>
<comment type="caution">
    <text evidence="3">The sequence shown here is derived from an EMBL/GenBank/DDBJ whole genome shotgun (WGS) entry which is preliminary data.</text>
</comment>
<evidence type="ECO:0000313" key="4">
    <source>
        <dbReference type="Proteomes" id="UP000646523"/>
    </source>
</evidence>
<dbReference type="NCBIfam" id="TIGR03564">
    <property type="entry name" value="F420_MSMEG_4879"/>
    <property type="match status" value="1"/>
</dbReference>
<dbReference type="InterPro" id="IPR036661">
    <property type="entry name" value="Luciferase-like_sf"/>
</dbReference>
<keyword evidence="1" id="KW-0560">Oxidoreductase</keyword>
<dbReference type="InterPro" id="IPR011251">
    <property type="entry name" value="Luciferase-like_dom"/>
</dbReference>
<dbReference type="RefSeq" id="WP_189123814.1">
    <property type="nucleotide sequence ID" value="NZ_BMNH01000004.1"/>
</dbReference>
<dbReference type="Proteomes" id="UP000646523">
    <property type="component" value="Unassembled WGS sequence"/>
</dbReference>
<dbReference type="InterPro" id="IPR050564">
    <property type="entry name" value="F420-G6PD/mer"/>
</dbReference>
<name>A0A918DHJ6_9ACTN</name>
<dbReference type="PANTHER" id="PTHR43244">
    <property type="match status" value="1"/>
</dbReference>
<protein>
    <submittedName>
        <fullName evidence="3">LLM class F420-dependent oxidoreductase</fullName>
    </submittedName>
</protein>
<dbReference type="AlphaFoldDB" id="A0A918DHJ6"/>
<dbReference type="InterPro" id="IPR019910">
    <property type="entry name" value="Lucif-like_OxRdtase_MSMEG_4879"/>
</dbReference>
<feature type="domain" description="Luciferase-like" evidence="2">
    <location>
        <begin position="11"/>
        <end position="272"/>
    </location>
</feature>
<sequence>MDIGIFGHVESIDQITADLRSAAADGIASYWLTQAFGTDTLNVIGAVARDLPGLRVGTAVVPVHPRHPMALAQQALTTNLLVGGRLTLGIGPSHPNVVESCWGLSYERPARYMREYLQALTGALTQKVRFRGEVLTARGDLDIPGAPIPRVLVAALGPKMLEITGTLADGTVTWMVGPRTLKELTIPTIRAAAAAAGRPDPEIVVPLPVCVTRDPAAARALAEQNLRWYGGLPSYRAMLDREGHETPGQMAVIGDADSVAAEIESLAGLGVTTFAANIFGDEDEQAATRELIARLAAARR</sequence>
<dbReference type="GO" id="GO:0016705">
    <property type="term" value="F:oxidoreductase activity, acting on paired donors, with incorporation or reduction of molecular oxygen"/>
    <property type="evidence" value="ECO:0007669"/>
    <property type="project" value="InterPro"/>
</dbReference>
<keyword evidence="4" id="KW-1185">Reference proteome</keyword>
<organism evidence="3 4">
    <name type="scientific">Nonomuraea cavernae</name>
    <dbReference type="NCBI Taxonomy" id="2045107"/>
    <lineage>
        <taxon>Bacteria</taxon>
        <taxon>Bacillati</taxon>
        <taxon>Actinomycetota</taxon>
        <taxon>Actinomycetes</taxon>
        <taxon>Streptosporangiales</taxon>
        <taxon>Streptosporangiaceae</taxon>
        <taxon>Nonomuraea</taxon>
    </lineage>
</organism>
<dbReference type="Gene3D" id="3.20.20.30">
    <property type="entry name" value="Luciferase-like domain"/>
    <property type="match status" value="1"/>
</dbReference>
<dbReference type="CDD" id="cd01097">
    <property type="entry name" value="Tetrahydromethanopterin_reductase"/>
    <property type="match status" value="1"/>
</dbReference>
<dbReference type="PANTHER" id="PTHR43244:SF1">
    <property type="entry name" value="5,10-METHYLENETETRAHYDROMETHANOPTERIN REDUCTASE"/>
    <property type="match status" value="1"/>
</dbReference>
<evidence type="ECO:0000259" key="2">
    <source>
        <dbReference type="Pfam" id="PF00296"/>
    </source>
</evidence>